<dbReference type="AlphaFoldDB" id="A0A3G2R298"/>
<feature type="transmembrane region" description="Helical" evidence="1">
    <location>
        <begin position="5"/>
        <end position="22"/>
    </location>
</feature>
<proteinExistence type="predicted"/>
<dbReference type="RefSeq" id="WP_122013775.1">
    <property type="nucleotide sequence ID" value="NZ_CP033169.1"/>
</dbReference>
<protein>
    <submittedName>
        <fullName evidence="2">Uncharacterized protein</fullName>
    </submittedName>
</protein>
<keyword evidence="1" id="KW-0472">Membrane</keyword>
<keyword evidence="1" id="KW-0812">Transmembrane</keyword>
<keyword evidence="3" id="KW-1185">Reference proteome</keyword>
<evidence type="ECO:0000256" key="1">
    <source>
        <dbReference type="SAM" id="Phobius"/>
    </source>
</evidence>
<evidence type="ECO:0000313" key="3">
    <source>
        <dbReference type="Proteomes" id="UP000280960"/>
    </source>
</evidence>
<name>A0A3G2R298_9FIRM</name>
<reference evidence="2 3" key="1">
    <citation type="submission" date="2018-10" db="EMBL/GenBank/DDBJ databases">
        <authorList>
            <person name="Zhang X."/>
        </authorList>
    </citation>
    <scope>NUCLEOTIDE SEQUENCE [LARGE SCALE GENOMIC DNA]</scope>
    <source>
        <strain evidence="2 3">SK-G1</strain>
    </source>
</reference>
<feature type="transmembrane region" description="Helical" evidence="1">
    <location>
        <begin position="34"/>
        <end position="51"/>
    </location>
</feature>
<gene>
    <name evidence="2" type="ORF">D2962_00360</name>
</gene>
<dbReference type="EMBL" id="CP033169">
    <property type="protein sequence ID" value="AYO29258.1"/>
    <property type="molecule type" value="Genomic_DNA"/>
</dbReference>
<dbReference type="KEGG" id="bacg:D2962_00360"/>
<evidence type="ECO:0000313" key="2">
    <source>
        <dbReference type="EMBL" id="AYO29258.1"/>
    </source>
</evidence>
<dbReference type="Proteomes" id="UP000280960">
    <property type="component" value="Chromosome"/>
</dbReference>
<organism evidence="2 3">
    <name type="scientific">Biomaibacter acetigenes</name>
    <dbReference type="NCBI Taxonomy" id="2316383"/>
    <lineage>
        <taxon>Bacteria</taxon>
        <taxon>Bacillati</taxon>
        <taxon>Bacillota</taxon>
        <taxon>Clostridia</taxon>
        <taxon>Thermosediminibacterales</taxon>
        <taxon>Tepidanaerobacteraceae</taxon>
        <taxon>Biomaibacter</taxon>
    </lineage>
</organism>
<keyword evidence="1" id="KW-1133">Transmembrane helix</keyword>
<sequence>MLRIIIHSVVFIVIFAVLTNYMDLSKVWKDPKTVLGLLVAFVVYFLLSWLLNRWFDRHVKL</sequence>
<accession>A0A3G2R298</accession>